<comment type="caution">
    <text evidence="1">The sequence shown here is derived from an EMBL/GenBank/DDBJ whole genome shotgun (WGS) entry which is preliminary data.</text>
</comment>
<dbReference type="EMBL" id="CAJVPU010001167">
    <property type="protein sequence ID" value="CAG8473161.1"/>
    <property type="molecule type" value="Genomic_DNA"/>
</dbReference>
<protein>
    <submittedName>
        <fullName evidence="1">15771_t:CDS:1</fullName>
    </submittedName>
</protein>
<keyword evidence="2" id="KW-1185">Reference proteome</keyword>
<gene>
    <name evidence="1" type="ORF">DHETER_LOCUS1807</name>
</gene>
<dbReference type="Proteomes" id="UP000789702">
    <property type="component" value="Unassembled WGS sequence"/>
</dbReference>
<sequence length="1062" mass="116670">MDKQILESSISSSRIVKVNISLSGLSCMSCIHSIESALRRLQGVIIPSIHAFLPTSNVILEFDESIINIEQIKQAIQDAGYHVVDVVEEESYMKTINESNDTMNETKSIAIDMTKNSPSKTQGNDTTILAIGGMTCASCVQTIQSAVEFLPGVTSVNINLLTTQATIKHDQNLIGPRDFITKIEELGYEPQLYSDNDGNDTTMLEIGGMTCASCVQTIQSAVELLPGVASVNINLLTTQASIKHDRNLIGPRDLIAKIEELGYEPQLYTKGPSNNNGNSIRQRAEREQKKKLKGFLISLIFAVPTFFITMIFMMALPESNSIRMGLEYQIIPGLEVNTVILFIFATPVQFILGYPFYIKGIRSIWYSHQANMDTLVAVGTTVAYIGSLLNVLIPIVQRSSKPGQQFFETSIFLITFIYLGRWLEARAKGKTFETITKLMELQPENATLLTITLDENKNEIIDEREIGLELVQIGDILKVNAGARIPCDGKIFRGTASLDESMLTGESIPVTKQEGDDVIAATINLSSSIWIKATRVGSDTTISRIIDLVQQAQSGKKAPIESLADKIAQVFVPVVISIAILDFILWISLSSTGNIPTDWLPEGENPVIFSLFFAISVMVIACPCAMGLASPTAIMVGTGVAANHGILIKGGGEAIETAFRLDTIAFDKTGTLTYGKPQVVGSNFLCEKQNFNLENDDNRNNRNDLLLLKIISLIESSSDHPLSKAITQYANELLLKNEKIPTAHVTLDSVKEVTGKGLETIVTIHSTVPTVYDVFIGNEEWLKENGCVYSPCVDQNLANKALLDWKKLGYSIVLVGLSPHFSDKNQKIDPGYILIQFGIADTPRPDAAKTINLLKSHGIQVWMITGDNQITAKAIASKLGIENFFAQVTPELKAEKIKWLQQHGRTTVYHNKRFNFFSSIKNKFQNVAPHDIETVISKRATVAMIGDGINDSPALAQSDLPISIANATDVAIESSSVILTRATLTSLITLLLLSRKIIWRIRLNFLWAYIYNSLAIPIAAGALFPLTKFGMRPEMASLAMVCSSVSVVLSSLMLKRFKEPKY</sequence>
<evidence type="ECO:0000313" key="2">
    <source>
        <dbReference type="Proteomes" id="UP000789702"/>
    </source>
</evidence>
<proteinExistence type="predicted"/>
<evidence type="ECO:0000313" key="1">
    <source>
        <dbReference type="EMBL" id="CAG8473161.1"/>
    </source>
</evidence>
<accession>A0ACA9KH08</accession>
<organism evidence="1 2">
    <name type="scientific">Dentiscutata heterogama</name>
    <dbReference type="NCBI Taxonomy" id="1316150"/>
    <lineage>
        <taxon>Eukaryota</taxon>
        <taxon>Fungi</taxon>
        <taxon>Fungi incertae sedis</taxon>
        <taxon>Mucoromycota</taxon>
        <taxon>Glomeromycotina</taxon>
        <taxon>Glomeromycetes</taxon>
        <taxon>Diversisporales</taxon>
        <taxon>Gigasporaceae</taxon>
        <taxon>Dentiscutata</taxon>
    </lineage>
</organism>
<name>A0ACA9KH08_9GLOM</name>
<reference evidence="1" key="1">
    <citation type="submission" date="2021-06" db="EMBL/GenBank/DDBJ databases">
        <authorList>
            <person name="Kallberg Y."/>
            <person name="Tangrot J."/>
            <person name="Rosling A."/>
        </authorList>
    </citation>
    <scope>NUCLEOTIDE SEQUENCE</scope>
    <source>
        <strain evidence="1">IL203A</strain>
    </source>
</reference>